<dbReference type="Gene3D" id="3.40.50.1820">
    <property type="entry name" value="alpha/beta hydrolase"/>
    <property type="match status" value="1"/>
</dbReference>
<dbReference type="Proteomes" id="UP000664144">
    <property type="component" value="Unassembled WGS sequence"/>
</dbReference>
<evidence type="ECO:0000313" key="2">
    <source>
        <dbReference type="Proteomes" id="UP000664144"/>
    </source>
</evidence>
<dbReference type="EMBL" id="JAFLQZ010000018">
    <property type="protein sequence ID" value="MBO0360327.1"/>
    <property type="molecule type" value="Genomic_DNA"/>
</dbReference>
<evidence type="ECO:0000313" key="1">
    <source>
        <dbReference type="EMBL" id="MBO0360327.1"/>
    </source>
</evidence>
<name>A0A939JFE4_9BACT</name>
<organism evidence="1 2">
    <name type="scientific">Hymenobacter telluris</name>
    <dbReference type="NCBI Taxonomy" id="2816474"/>
    <lineage>
        <taxon>Bacteria</taxon>
        <taxon>Pseudomonadati</taxon>
        <taxon>Bacteroidota</taxon>
        <taxon>Cytophagia</taxon>
        <taxon>Cytophagales</taxon>
        <taxon>Hymenobacteraceae</taxon>
        <taxon>Hymenobacter</taxon>
    </lineage>
</organism>
<dbReference type="RefSeq" id="WP_206986270.1">
    <property type="nucleotide sequence ID" value="NZ_JAFLQZ010000018.1"/>
</dbReference>
<accession>A0A939JFE4</accession>
<evidence type="ECO:0008006" key="3">
    <source>
        <dbReference type="Google" id="ProtNLM"/>
    </source>
</evidence>
<sequence>MQLHTFSTPRTARYYSLGEPGPTIRHVWFCLHSHNESVDGFATQLRPLDTPERLLILPEGLARFDQPEGFTAEAGSPLAAWFASDATAYDLPDVAQYLEALSAQVLAACPPHTTITVLGHGHGAAAACRWLANSRLRYDRLVLYAAVFPPEINRQATLAGLPKRPVVVVATTADVYTPEATGEGLVHDLHDAGLEAQLRHASDGSITLAALGASAETA</sequence>
<dbReference type="InterPro" id="IPR029058">
    <property type="entry name" value="AB_hydrolase_fold"/>
</dbReference>
<dbReference type="AlphaFoldDB" id="A0A939JFE4"/>
<keyword evidence="2" id="KW-1185">Reference proteome</keyword>
<dbReference type="SUPFAM" id="SSF53474">
    <property type="entry name" value="alpha/beta-Hydrolases"/>
    <property type="match status" value="1"/>
</dbReference>
<gene>
    <name evidence="1" type="ORF">J0X19_20370</name>
</gene>
<reference evidence="1" key="1">
    <citation type="submission" date="2021-03" db="EMBL/GenBank/DDBJ databases">
        <authorList>
            <person name="Kim M.K."/>
        </authorList>
    </citation>
    <scope>NUCLEOTIDE SEQUENCE</scope>
    <source>
        <strain evidence="1">BT186</strain>
    </source>
</reference>
<proteinExistence type="predicted"/>
<comment type="caution">
    <text evidence="1">The sequence shown here is derived from an EMBL/GenBank/DDBJ whole genome shotgun (WGS) entry which is preliminary data.</text>
</comment>
<protein>
    <recommendedName>
        <fullName evidence="3">Phospholipase</fullName>
    </recommendedName>
</protein>